<dbReference type="GO" id="GO:0004856">
    <property type="term" value="F:D-xylulokinase activity"/>
    <property type="evidence" value="ECO:0007669"/>
    <property type="project" value="InterPro"/>
</dbReference>
<dbReference type="Proteomes" id="UP001230188">
    <property type="component" value="Unassembled WGS sequence"/>
</dbReference>
<dbReference type="PANTHER" id="PTHR43095">
    <property type="entry name" value="SUGAR KINASE"/>
    <property type="match status" value="1"/>
</dbReference>
<proteinExistence type="inferred from homology"/>
<dbReference type="InterPro" id="IPR018485">
    <property type="entry name" value="FGGY_C"/>
</dbReference>
<reference evidence="13" key="1">
    <citation type="submission" date="2023-01" db="EMBL/GenBank/DDBJ databases">
        <title>Metagenome sequencing of chrysophaentin producing Chrysophaeum taylorii.</title>
        <authorList>
            <person name="Davison J."/>
            <person name="Bewley C."/>
        </authorList>
    </citation>
    <scope>NUCLEOTIDE SEQUENCE</scope>
    <source>
        <strain evidence="13">NIES-1699</strain>
    </source>
</reference>
<keyword evidence="8" id="KW-0067">ATP-binding</keyword>
<evidence type="ECO:0000259" key="12">
    <source>
        <dbReference type="Pfam" id="PF02782"/>
    </source>
</evidence>
<dbReference type="PIRSF" id="PIRSF000538">
    <property type="entry name" value="GlpK"/>
    <property type="match status" value="1"/>
</dbReference>
<keyword evidence="4" id="KW-0859">Xylose metabolism</keyword>
<dbReference type="EMBL" id="JAQMWT010000021">
    <property type="protein sequence ID" value="KAJ8613821.1"/>
    <property type="molecule type" value="Genomic_DNA"/>
</dbReference>
<evidence type="ECO:0000259" key="11">
    <source>
        <dbReference type="Pfam" id="PF00370"/>
    </source>
</evidence>
<dbReference type="PROSITE" id="PS00933">
    <property type="entry name" value="FGGY_KINASES_1"/>
    <property type="match status" value="1"/>
</dbReference>
<dbReference type="EC" id="2.7.1.30" evidence="3"/>
<feature type="signal peptide" evidence="10">
    <location>
        <begin position="1"/>
        <end position="16"/>
    </location>
</feature>
<keyword evidence="5" id="KW-0808">Transferase</keyword>
<dbReference type="InterPro" id="IPR000577">
    <property type="entry name" value="Carb_kinase_FGGY"/>
</dbReference>
<dbReference type="InterPro" id="IPR050406">
    <property type="entry name" value="FGGY_Carb_Kinase"/>
</dbReference>
<evidence type="ECO:0000313" key="14">
    <source>
        <dbReference type="Proteomes" id="UP001230188"/>
    </source>
</evidence>
<dbReference type="AlphaFoldDB" id="A0AAD7UNK6"/>
<keyword evidence="7" id="KW-0418">Kinase</keyword>
<evidence type="ECO:0000256" key="9">
    <source>
        <dbReference type="ARBA" id="ARBA00023277"/>
    </source>
</evidence>
<name>A0AAD7UNK6_9STRA</name>
<evidence type="ECO:0000313" key="13">
    <source>
        <dbReference type="EMBL" id="KAJ8613821.1"/>
    </source>
</evidence>
<dbReference type="GO" id="GO:0005997">
    <property type="term" value="P:xylulose metabolic process"/>
    <property type="evidence" value="ECO:0007669"/>
    <property type="project" value="InterPro"/>
</dbReference>
<keyword evidence="10" id="KW-0732">Signal</keyword>
<dbReference type="GO" id="GO:0004370">
    <property type="term" value="F:glycerol kinase activity"/>
    <property type="evidence" value="ECO:0007669"/>
    <property type="project" value="UniProtKB-EC"/>
</dbReference>
<evidence type="ECO:0000256" key="2">
    <source>
        <dbReference type="ARBA" id="ARBA00009156"/>
    </source>
</evidence>
<organism evidence="13 14">
    <name type="scientific">Chrysophaeum taylorii</name>
    <dbReference type="NCBI Taxonomy" id="2483200"/>
    <lineage>
        <taxon>Eukaryota</taxon>
        <taxon>Sar</taxon>
        <taxon>Stramenopiles</taxon>
        <taxon>Ochrophyta</taxon>
        <taxon>Pelagophyceae</taxon>
        <taxon>Pelagomonadales</taxon>
        <taxon>Pelagomonadaceae</taxon>
        <taxon>Chrysophaeum</taxon>
    </lineage>
</organism>
<sequence length="513" mass="53708">MPLLTLVVAACAEALSQQQHQRQQLLRGDLYLGIDCGTQGTKAVVYDATSREVVGVGSESYGLIQERRGQAEQEPRVWEAAMVSACRGALEAASARSVRGIGVSGQQHGLVALDEAYEVLRPAKLWCDTESSGEAEELASALGWGIVASFTATKLLWMKRNEPESWSRLYRVALPHDWLNLRLTGRLVMECGDASGTGLLDVEAREWDEKAAALVDAALVEKLPPLVAPTDAAGYLLPEMAARLGLAPGTPVSAGSGDNMMSALGCGVTVQGRAAASLGTSGTLFARSPEAARDPSGVVCPFLDAAGGGLPLLCTLNCASVPEEVRKGYGLDRDGIAALAAAEEVGCDGLSFLPYLVGERTPNWPWASGALVGLRPGHLARPGLLYRAALEGATFSLKKGIEALADVGVPRCDQLRLVGGGSKSPLWRKIVADACQVQVAVPAQPESAALGAALQAAALVAGAADVAEWIRENHDAPVVATVDPDPALKSAYDQAFELHNQRGADLFGRPPLL</sequence>
<dbReference type="Pfam" id="PF00370">
    <property type="entry name" value="FGGY_N"/>
    <property type="match status" value="1"/>
</dbReference>
<keyword evidence="9" id="KW-0119">Carbohydrate metabolism</keyword>
<dbReference type="Gene3D" id="3.30.420.40">
    <property type="match status" value="2"/>
</dbReference>
<dbReference type="InterPro" id="IPR006000">
    <property type="entry name" value="Xylulokinase"/>
</dbReference>
<evidence type="ECO:0000256" key="5">
    <source>
        <dbReference type="ARBA" id="ARBA00022679"/>
    </source>
</evidence>
<evidence type="ECO:0000256" key="4">
    <source>
        <dbReference type="ARBA" id="ARBA00022629"/>
    </source>
</evidence>
<feature type="domain" description="Carbohydrate kinase FGGY C-terminal" evidence="12">
    <location>
        <begin position="274"/>
        <end position="458"/>
    </location>
</feature>
<evidence type="ECO:0000256" key="7">
    <source>
        <dbReference type="ARBA" id="ARBA00022777"/>
    </source>
</evidence>
<dbReference type="SUPFAM" id="SSF53067">
    <property type="entry name" value="Actin-like ATPase domain"/>
    <property type="match status" value="2"/>
</dbReference>
<evidence type="ECO:0000256" key="8">
    <source>
        <dbReference type="ARBA" id="ARBA00022840"/>
    </source>
</evidence>
<keyword evidence="6" id="KW-0547">Nucleotide-binding</keyword>
<dbReference type="PANTHER" id="PTHR43095:SF5">
    <property type="entry name" value="XYLULOSE KINASE"/>
    <property type="match status" value="1"/>
</dbReference>
<evidence type="ECO:0000256" key="6">
    <source>
        <dbReference type="ARBA" id="ARBA00022741"/>
    </source>
</evidence>
<keyword evidence="14" id="KW-1185">Reference proteome</keyword>
<comment type="similarity">
    <text evidence="2">Belongs to the FGGY kinase family.</text>
</comment>
<protein>
    <recommendedName>
        <fullName evidence="3">glycerol kinase</fullName>
        <ecNumber evidence="3">2.7.1.30</ecNumber>
    </recommendedName>
</protein>
<dbReference type="InterPro" id="IPR018483">
    <property type="entry name" value="Carb_kinase_FGGY_CS"/>
</dbReference>
<comment type="caution">
    <text evidence="13">The sequence shown here is derived from an EMBL/GenBank/DDBJ whole genome shotgun (WGS) entry which is preliminary data.</text>
</comment>
<dbReference type="InterPro" id="IPR018484">
    <property type="entry name" value="FGGY_N"/>
</dbReference>
<accession>A0AAD7UNK6</accession>
<comment type="pathway">
    <text evidence="1">Polyol metabolism; glycerol degradation via glycerol kinase pathway; sn-glycerol 3-phosphate from glycerol: step 1/1.</text>
</comment>
<feature type="domain" description="Carbohydrate kinase FGGY N-terminal" evidence="11">
    <location>
        <begin position="30"/>
        <end position="265"/>
    </location>
</feature>
<dbReference type="CDD" id="cd07809">
    <property type="entry name" value="ASKHA_NBD_FGGY_BaXK-like"/>
    <property type="match status" value="1"/>
</dbReference>
<dbReference type="InterPro" id="IPR043129">
    <property type="entry name" value="ATPase_NBD"/>
</dbReference>
<gene>
    <name evidence="13" type="ORF">CTAYLR_004905</name>
</gene>
<dbReference type="Pfam" id="PF02782">
    <property type="entry name" value="FGGY_C"/>
    <property type="match status" value="1"/>
</dbReference>
<feature type="chain" id="PRO_5042083258" description="glycerol kinase" evidence="10">
    <location>
        <begin position="17"/>
        <end position="513"/>
    </location>
</feature>
<evidence type="ECO:0000256" key="10">
    <source>
        <dbReference type="SAM" id="SignalP"/>
    </source>
</evidence>
<evidence type="ECO:0000256" key="3">
    <source>
        <dbReference type="ARBA" id="ARBA00012099"/>
    </source>
</evidence>
<dbReference type="GO" id="GO:0005524">
    <property type="term" value="F:ATP binding"/>
    <property type="evidence" value="ECO:0007669"/>
    <property type="project" value="UniProtKB-KW"/>
</dbReference>
<dbReference type="NCBIfam" id="TIGR01312">
    <property type="entry name" value="XylB"/>
    <property type="match status" value="1"/>
</dbReference>
<evidence type="ECO:0000256" key="1">
    <source>
        <dbReference type="ARBA" id="ARBA00005190"/>
    </source>
</evidence>
<dbReference type="GO" id="GO:0042732">
    <property type="term" value="P:D-xylose metabolic process"/>
    <property type="evidence" value="ECO:0007669"/>
    <property type="project" value="UniProtKB-KW"/>
</dbReference>